<sequence>MMKIRKKLFILLLFLAVITGIRLLWLYALSTPNQPIAAQGQFDLTDWNFEQDGNLKLNGEWEWHPNELLDPHSDHAPEAEYIDVPGNWSDAHTPPERSPQGYGSYRLRIKLNDSDDQMLALHIPALPTSSEVYVDGKQIAHSGKPAISAHLYKPWGVPYIANFQTDSEIVDIVIHIANYENAYSGGITQGITLGLSDAIQKRMWIALGTEMTVFIIMIIHTIYVVLVYWIGIRIKGLVYFALLSFSTSISILVDDHRLLLQFVNIDYWWSIKIQFLGYLASSIALLQMSKSLFTGFKRPALIRWLTVMCLLMCLYIFIAPIDLITPIIPVYTLILYTPFLITVWAAMKDVILDKEDAIYLAIGVVCIAANLMWGIAKNEGYVDMYYYPIDIIISFLAFVGFWIKKYFSTTVQLAHTTEQLTKEHTLKDKFLANTSHELRNPLHSIINLSQDVLDSDKETLSDESKKHLELVVTVGRRMSNMLTDLLDVARLRENRVQLHASPIAVQTVATGVLDMLKYMTAGKPVRLINEIPHDLPEVQADEERVIQILFNLLHNAIKHTSAGTISVRAEVRNNTAHIHVVDTGIGIENNKLNLLFLPYEQGENSSSSGLGLGLHISKQLVELHGGTIFCSSVPEKGSTFTFTLPLAEFVNSSKHVKSNLIPFESFESSKSLASAVRLTASIDSDHEIAASINHADRPNHIGGSITVLAVDDDTVNLDILSTILRAEPYQVITATNGNEALTIIQVKDIDLVIADVMMPGISGYELTRNIRQHYSVSELPILLLTARSAHIDIETGFLAGANDYVIKPMDSMELRSRVRALTDFKHSVNERLKMEAAWLQAQIQPHFLFNTLNSIAALSDIDIDRMRALLEEFGHYLRASYDSRNAKRLVPLEHEISLVHSYLYIEKERFEDRLQIHWEVDDTVNIHIPPLSIQPLVENAVRHGIMKRMRGGTITIRIASCPDGVNISIIDDGIGMNEETVRILFEPAGNRATGIGLINTDRRLKQAYGNGLHIHSRLGEGTEVSFVVPLRNERKSS</sequence>
<name>A0ABR9B158_9BACL</name>
<dbReference type="Pfam" id="PF00072">
    <property type="entry name" value="Response_reg"/>
    <property type="match status" value="1"/>
</dbReference>
<dbReference type="SUPFAM" id="SSF52172">
    <property type="entry name" value="CheY-like"/>
    <property type="match status" value="1"/>
</dbReference>
<feature type="transmembrane region" description="Helical" evidence="10">
    <location>
        <begin position="385"/>
        <end position="403"/>
    </location>
</feature>
<organism evidence="13 14">
    <name type="scientific">Paenibacillus arenosi</name>
    <dbReference type="NCBI Taxonomy" id="2774142"/>
    <lineage>
        <taxon>Bacteria</taxon>
        <taxon>Bacillati</taxon>
        <taxon>Bacillota</taxon>
        <taxon>Bacilli</taxon>
        <taxon>Bacillales</taxon>
        <taxon>Paenibacillaceae</taxon>
        <taxon>Paenibacillus</taxon>
    </lineage>
</organism>
<comment type="caution">
    <text evidence="13">The sequence shown here is derived from an EMBL/GenBank/DDBJ whole genome shotgun (WGS) entry which is preliminary data.</text>
</comment>
<dbReference type="SMART" id="SM00387">
    <property type="entry name" value="HATPase_c"/>
    <property type="match status" value="2"/>
</dbReference>
<evidence type="ECO:0000256" key="7">
    <source>
        <dbReference type="ARBA" id="ARBA00022840"/>
    </source>
</evidence>
<evidence type="ECO:0000256" key="4">
    <source>
        <dbReference type="ARBA" id="ARBA00022679"/>
    </source>
</evidence>
<keyword evidence="10" id="KW-1133">Transmembrane helix</keyword>
<dbReference type="EMBL" id="JACYTN010000018">
    <property type="protein sequence ID" value="MBD8500125.1"/>
    <property type="molecule type" value="Genomic_DNA"/>
</dbReference>
<feature type="transmembrane region" description="Helical" evidence="10">
    <location>
        <begin position="301"/>
        <end position="321"/>
    </location>
</feature>
<dbReference type="CDD" id="cd17574">
    <property type="entry name" value="REC_OmpR"/>
    <property type="match status" value="1"/>
</dbReference>
<dbReference type="SUPFAM" id="SSF55874">
    <property type="entry name" value="ATPase domain of HSP90 chaperone/DNA topoisomerase II/histidine kinase"/>
    <property type="match status" value="2"/>
</dbReference>
<feature type="transmembrane region" description="Helical" evidence="10">
    <location>
        <begin position="203"/>
        <end position="229"/>
    </location>
</feature>
<dbReference type="PRINTS" id="PR00344">
    <property type="entry name" value="BCTRLSENSOR"/>
</dbReference>
<dbReference type="Pfam" id="PF00512">
    <property type="entry name" value="HisKA"/>
    <property type="match status" value="1"/>
</dbReference>
<dbReference type="Gene3D" id="1.10.287.130">
    <property type="match status" value="1"/>
</dbReference>
<keyword evidence="14" id="KW-1185">Reference proteome</keyword>
<evidence type="ECO:0000256" key="9">
    <source>
        <dbReference type="PROSITE-ProRule" id="PRU00169"/>
    </source>
</evidence>
<dbReference type="InterPro" id="IPR008979">
    <property type="entry name" value="Galactose-bd-like_sf"/>
</dbReference>
<reference evidence="13 14" key="1">
    <citation type="submission" date="2020-09" db="EMBL/GenBank/DDBJ databases">
        <title>Paenibacillus sp. CAU 1523 isolated from sand of Haeundae Beach.</title>
        <authorList>
            <person name="Kim W."/>
        </authorList>
    </citation>
    <scope>NUCLEOTIDE SEQUENCE [LARGE SCALE GENOMIC DNA]</scope>
    <source>
        <strain evidence="13 14">CAU 1523</strain>
    </source>
</reference>
<keyword evidence="8" id="KW-0902">Two-component regulatory system</keyword>
<dbReference type="Gene3D" id="3.40.50.2300">
    <property type="match status" value="1"/>
</dbReference>
<proteinExistence type="predicted"/>
<keyword evidence="5" id="KW-0547">Nucleotide-binding</keyword>
<keyword evidence="10" id="KW-0472">Membrane</keyword>
<dbReference type="SMART" id="SM00448">
    <property type="entry name" value="REC"/>
    <property type="match status" value="1"/>
</dbReference>
<keyword evidence="7" id="KW-0067">ATP-binding</keyword>
<feature type="modified residue" description="4-aspartylphosphate" evidence="9">
    <location>
        <position position="755"/>
    </location>
</feature>
<keyword evidence="3 9" id="KW-0597">Phosphoprotein</keyword>
<dbReference type="InterPro" id="IPR001789">
    <property type="entry name" value="Sig_transdc_resp-reg_receiver"/>
</dbReference>
<dbReference type="InterPro" id="IPR036097">
    <property type="entry name" value="HisK_dim/P_sf"/>
</dbReference>
<feature type="transmembrane region" description="Helical" evidence="10">
    <location>
        <begin position="357"/>
        <end position="373"/>
    </location>
</feature>
<feature type="transmembrane region" description="Helical" evidence="10">
    <location>
        <begin position="273"/>
        <end position="289"/>
    </location>
</feature>
<evidence type="ECO:0000256" key="3">
    <source>
        <dbReference type="ARBA" id="ARBA00022553"/>
    </source>
</evidence>
<dbReference type="InterPro" id="IPR004358">
    <property type="entry name" value="Sig_transdc_His_kin-like_C"/>
</dbReference>
<evidence type="ECO:0000313" key="14">
    <source>
        <dbReference type="Proteomes" id="UP000634529"/>
    </source>
</evidence>
<evidence type="ECO:0000259" key="12">
    <source>
        <dbReference type="PROSITE" id="PS50110"/>
    </source>
</evidence>
<dbReference type="Pfam" id="PF07695">
    <property type="entry name" value="7TMR-DISM_7TM"/>
    <property type="match status" value="1"/>
</dbReference>
<dbReference type="SUPFAM" id="SSF49785">
    <property type="entry name" value="Galactose-binding domain-like"/>
    <property type="match status" value="1"/>
</dbReference>
<dbReference type="RefSeq" id="WP_192026441.1">
    <property type="nucleotide sequence ID" value="NZ_JACYTN010000018.1"/>
</dbReference>
<dbReference type="PROSITE" id="PS50109">
    <property type="entry name" value="HIS_KIN"/>
    <property type="match status" value="2"/>
</dbReference>
<evidence type="ECO:0000256" key="8">
    <source>
        <dbReference type="ARBA" id="ARBA00023012"/>
    </source>
</evidence>
<gene>
    <name evidence="13" type="ORF">IFO66_17680</name>
</gene>
<feature type="transmembrane region" description="Helical" evidence="10">
    <location>
        <begin position="236"/>
        <end position="253"/>
    </location>
</feature>
<protein>
    <recommendedName>
        <fullName evidence="2">histidine kinase</fullName>
        <ecNumber evidence="2">2.7.13.3</ecNumber>
    </recommendedName>
</protein>
<dbReference type="InterPro" id="IPR011006">
    <property type="entry name" value="CheY-like_superfamily"/>
</dbReference>
<dbReference type="InterPro" id="IPR011623">
    <property type="entry name" value="7TMR_DISM_rcpt_extracell_dom1"/>
</dbReference>
<evidence type="ECO:0000256" key="6">
    <source>
        <dbReference type="ARBA" id="ARBA00022777"/>
    </source>
</evidence>
<feature type="domain" description="Histidine kinase" evidence="11">
    <location>
        <begin position="433"/>
        <end position="648"/>
    </location>
</feature>
<dbReference type="InterPro" id="IPR036890">
    <property type="entry name" value="HATPase_C_sf"/>
</dbReference>
<dbReference type="PANTHER" id="PTHR43547">
    <property type="entry name" value="TWO-COMPONENT HISTIDINE KINASE"/>
    <property type="match status" value="1"/>
</dbReference>
<dbReference type="Proteomes" id="UP000634529">
    <property type="component" value="Unassembled WGS sequence"/>
</dbReference>
<accession>A0ABR9B158</accession>
<keyword evidence="4" id="KW-0808">Transferase</keyword>
<dbReference type="CDD" id="cd00082">
    <property type="entry name" value="HisKA"/>
    <property type="match status" value="1"/>
</dbReference>
<dbReference type="PANTHER" id="PTHR43547:SF2">
    <property type="entry name" value="HYBRID SIGNAL TRANSDUCTION HISTIDINE KINASE C"/>
    <property type="match status" value="1"/>
</dbReference>
<dbReference type="SMART" id="SM00388">
    <property type="entry name" value="HisKA"/>
    <property type="match status" value="1"/>
</dbReference>
<dbReference type="PROSITE" id="PS50110">
    <property type="entry name" value="RESPONSE_REGULATORY"/>
    <property type="match status" value="1"/>
</dbReference>
<evidence type="ECO:0000256" key="1">
    <source>
        <dbReference type="ARBA" id="ARBA00000085"/>
    </source>
</evidence>
<comment type="catalytic activity">
    <reaction evidence="1">
        <text>ATP + protein L-histidine = ADP + protein N-phospho-L-histidine.</text>
        <dbReference type="EC" id="2.7.13.3"/>
    </reaction>
</comment>
<dbReference type="InterPro" id="IPR003594">
    <property type="entry name" value="HATPase_dom"/>
</dbReference>
<evidence type="ECO:0000256" key="2">
    <source>
        <dbReference type="ARBA" id="ARBA00012438"/>
    </source>
</evidence>
<feature type="domain" description="Histidine kinase" evidence="11">
    <location>
        <begin position="933"/>
        <end position="1032"/>
    </location>
</feature>
<dbReference type="Gene3D" id="3.30.565.10">
    <property type="entry name" value="Histidine kinase-like ATPase, C-terminal domain"/>
    <property type="match status" value="2"/>
</dbReference>
<evidence type="ECO:0000313" key="13">
    <source>
        <dbReference type="EMBL" id="MBD8500125.1"/>
    </source>
</evidence>
<dbReference type="InterPro" id="IPR010559">
    <property type="entry name" value="Sig_transdc_His_kin_internal"/>
</dbReference>
<dbReference type="SUPFAM" id="SSF47384">
    <property type="entry name" value="Homodimeric domain of signal transducing histidine kinase"/>
    <property type="match status" value="1"/>
</dbReference>
<dbReference type="Gene3D" id="2.60.120.260">
    <property type="entry name" value="Galactose-binding domain-like"/>
    <property type="match status" value="1"/>
</dbReference>
<dbReference type="Pfam" id="PF02518">
    <property type="entry name" value="HATPase_c"/>
    <property type="match status" value="2"/>
</dbReference>
<evidence type="ECO:0000256" key="10">
    <source>
        <dbReference type="SAM" id="Phobius"/>
    </source>
</evidence>
<dbReference type="InterPro" id="IPR005467">
    <property type="entry name" value="His_kinase_dom"/>
</dbReference>
<dbReference type="InterPro" id="IPR003661">
    <property type="entry name" value="HisK_dim/P_dom"/>
</dbReference>
<evidence type="ECO:0000256" key="5">
    <source>
        <dbReference type="ARBA" id="ARBA00022741"/>
    </source>
</evidence>
<feature type="transmembrane region" description="Helical" evidence="10">
    <location>
        <begin position="327"/>
        <end position="345"/>
    </location>
</feature>
<dbReference type="EC" id="2.7.13.3" evidence="2"/>
<evidence type="ECO:0000259" key="11">
    <source>
        <dbReference type="PROSITE" id="PS50109"/>
    </source>
</evidence>
<dbReference type="Pfam" id="PF06580">
    <property type="entry name" value="His_kinase"/>
    <property type="match status" value="1"/>
</dbReference>
<keyword evidence="6" id="KW-0418">Kinase</keyword>
<feature type="domain" description="Response regulatory" evidence="12">
    <location>
        <begin position="706"/>
        <end position="822"/>
    </location>
</feature>
<keyword evidence="10" id="KW-0812">Transmembrane</keyword>